<dbReference type="EMBL" id="QGKX02001290">
    <property type="protein sequence ID" value="KAF3535481.1"/>
    <property type="molecule type" value="Genomic_DNA"/>
</dbReference>
<evidence type="ECO:0000313" key="1">
    <source>
        <dbReference type="EMBL" id="KAF3535481.1"/>
    </source>
</evidence>
<evidence type="ECO:0000313" key="2">
    <source>
        <dbReference type="Proteomes" id="UP000712600"/>
    </source>
</evidence>
<sequence length="76" mass="8581">MCSARSLRSDRVQTKARSLRSDRTSIPLGRYVAIELESKLGRYARSLHSVATLGRYVAGARSLHSDRARTEVWSLF</sequence>
<reference evidence="1" key="1">
    <citation type="submission" date="2019-12" db="EMBL/GenBank/DDBJ databases">
        <title>Genome sequencing and annotation of Brassica cretica.</title>
        <authorList>
            <person name="Studholme D.J."/>
            <person name="Sarris P."/>
        </authorList>
    </citation>
    <scope>NUCLEOTIDE SEQUENCE</scope>
    <source>
        <strain evidence="1">PFS-109/04</strain>
        <tissue evidence="1">Leaf</tissue>
    </source>
</reference>
<dbReference type="AlphaFoldDB" id="A0A8S9Q3L3"/>
<gene>
    <name evidence="1" type="ORF">F2Q69_00021113</name>
</gene>
<proteinExistence type="predicted"/>
<name>A0A8S9Q3L3_BRACR</name>
<comment type="caution">
    <text evidence="1">The sequence shown here is derived from an EMBL/GenBank/DDBJ whole genome shotgun (WGS) entry which is preliminary data.</text>
</comment>
<accession>A0A8S9Q3L3</accession>
<organism evidence="1 2">
    <name type="scientific">Brassica cretica</name>
    <name type="common">Mustard</name>
    <dbReference type="NCBI Taxonomy" id="69181"/>
    <lineage>
        <taxon>Eukaryota</taxon>
        <taxon>Viridiplantae</taxon>
        <taxon>Streptophyta</taxon>
        <taxon>Embryophyta</taxon>
        <taxon>Tracheophyta</taxon>
        <taxon>Spermatophyta</taxon>
        <taxon>Magnoliopsida</taxon>
        <taxon>eudicotyledons</taxon>
        <taxon>Gunneridae</taxon>
        <taxon>Pentapetalae</taxon>
        <taxon>rosids</taxon>
        <taxon>malvids</taxon>
        <taxon>Brassicales</taxon>
        <taxon>Brassicaceae</taxon>
        <taxon>Brassiceae</taxon>
        <taxon>Brassica</taxon>
    </lineage>
</organism>
<dbReference type="Proteomes" id="UP000712600">
    <property type="component" value="Unassembled WGS sequence"/>
</dbReference>
<protein>
    <submittedName>
        <fullName evidence="1">Uncharacterized protein</fullName>
    </submittedName>
</protein>